<keyword evidence="1" id="KW-0812">Transmembrane</keyword>
<evidence type="ECO:0000313" key="3">
    <source>
        <dbReference type="EMBL" id="KAA0692698.1"/>
    </source>
</evidence>
<dbReference type="EMBL" id="CP033041">
    <property type="protein sequence ID" value="AYM72812.1"/>
    <property type="molecule type" value="Genomic_DNA"/>
</dbReference>
<evidence type="ECO:0000256" key="1">
    <source>
        <dbReference type="SAM" id="Phobius"/>
    </source>
</evidence>
<evidence type="ECO:0000313" key="4">
    <source>
        <dbReference type="Proteomes" id="UP000275747"/>
    </source>
</evidence>
<gene>
    <name evidence="2" type="ORF">D9Z05_05875</name>
    <name evidence="3" type="ORF">DTX73_00230</name>
</gene>
<keyword evidence="1" id="KW-1133">Transmembrane helix</keyword>
<organism evidence="3 5">
    <name type="scientific">Enterococcus faecium</name>
    <name type="common">Streptococcus faecium</name>
    <dbReference type="NCBI Taxonomy" id="1352"/>
    <lineage>
        <taxon>Bacteria</taxon>
        <taxon>Bacillati</taxon>
        <taxon>Bacillota</taxon>
        <taxon>Bacilli</taxon>
        <taxon>Lactobacillales</taxon>
        <taxon>Enterococcaceae</taxon>
        <taxon>Enterococcus</taxon>
    </lineage>
</organism>
<dbReference type="Proteomes" id="UP000448762">
    <property type="component" value="Unassembled WGS sequence"/>
</dbReference>
<protein>
    <submittedName>
        <fullName evidence="3">Uncharacterized protein</fullName>
    </submittedName>
</protein>
<feature type="transmembrane region" description="Helical" evidence="1">
    <location>
        <begin position="34"/>
        <end position="49"/>
    </location>
</feature>
<dbReference type="AlphaFoldDB" id="A0A2A7SXD7"/>
<dbReference type="Proteomes" id="UP000275747">
    <property type="component" value="Chromosome"/>
</dbReference>
<evidence type="ECO:0000313" key="5">
    <source>
        <dbReference type="Proteomes" id="UP000448762"/>
    </source>
</evidence>
<keyword evidence="1" id="KW-0472">Membrane</keyword>
<proteinExistence type="predicted"/>
<name>A0A2A7SXD7_ENTFC</name>
<feature type="transmembrane region" description="Helical" evidence="1">
    <location>
        <begin position="7"/>
        <end position="28"/>
    </location>
</feature>
<reference evidence="3 5" key="1">
    <citation type="submission" date="2018-07" db="EMBL/GenBank/DDBJ databases">
        <title>High quality draft genome sequencing of Enterococcus faecium exhibiting probiotic potential isolated from mucus of freshwater fish.</title>
        <authorList>
            <person name="El-Jeni R."/>
            <person name="Ghedira K."/>
            <person name="Abdelhak S."/>
            <person name="El-Bour M."/>
            <person name="Bouhaouala-Zahar B."/>
        </authorList>
    </citation>
    <scope>NUCLEOTIDE SEQUENCE [LARGE SCALE GENOMIC DNA]</scope>
    <source>
        <strain evidence="3 5">R.A73</strain>
    </source>
</reference>
<evidence type="ECO:0000313" key="2">
    <source>
        <dbReference type="EMBL" id="AYM72812.1"/>
    </source>
</evidence>
<feature type="transmembrane region" description="Helical" evidence="1">
    <location>
        <begin position="69"/>
        <end position="90"/>
    </location>
</feature>
<reference evidence="2 4" key="2">
    <citation type="submission" date="2018-10" db="EMBL/GenBank/DDBJ databases">
        <title>Escaping from acidified nitrite in gastric host defense: Transcriptomic basis for resistance to free nitrous acid in Enterococcus faecalis.</title>
        <authorList>
            <person name="Yu Z."/>
            <person name="Shi D."/>
            <person name="Liu W."/>
            <person name="Meng F."/>
        </authorList>
    </citation>
    <scope>NUCLEOTIDE SEQUENCE [LARGE SCALE GENOMIC DNA]</scope>
    <source>
        <strain evidence="2 4">JE1</strain>
    </source>
</reference>
<accession>A0A2A7SXD7</accession>
<dbReference type="EMBL" id="QOVC01000001">
    <property type="protein sequence ID" value="KAA0692698.1"/>
    <property type="molecule type" value="Genomic_DNA"/>
</dbReference>
<sequence>MVTKLTLLRWSILFFDSIVASLVLYFLIADGQNYYYVYLLAQIPSYIILDHIHKKIGLKADKARKRAILLVMLSFFISYIGIMFLTQYVFK</sequence>